<evidence type="ECO:0000256" key="1">
    <source>
        <dbReference type="ARBA" id="ARBA00023002"/>
    </source>
</evidence>
<dbReference type="RefSeq" id="XP_005770152.1">
    <property type="nucleotide sequence ID" value="XM_005770095.1"/>
</dbReference>
<dbReference type="KEGG" id="ehx:EMIHUDRAFT_209658"/>
<dbReference type="STRING" id="2903.R1C568"/>
<dbReference type="GeneID" id="17264052"/>
<reference evidence="4" key="2">
    <citation type="submission" date="2024-10" db="UniProtKB">
        <authorList>
            <consortium name="EnsemblProtists"/>
        </authorList>
    </citation>
    <scope>IDENTIFICATION</scope>
</reference>
<dbReference type="Pfam" id="PF02826">
    <property type="entry name" value="2-Hacid_dh_C"/>
    <property type="match status" value="1"/>
</dbReference>
<evidence type="ECO:0000259" key="3">
    <source>
        <dbReference type="Pfam" id="PF02826"/>
    </source>
</evidence>
<dbReference type="eggNOG" id="KOG0068">
    <property type="taxonomic scope" value="Eukaryota"/>
</dbReference>
<dbReference type="InterPro" id="IPR036291">
    <property type="entry name" value="NAD(P)-bd_dom_sf"/>
</dbReference>
<dbReference type="AlphaFoldDB" id="A0A0D3J2I8"/>
<dbReference type="SUPFAM" id="SSF51735">
    <property type="entry name" value="NAD(P)-binding Rossmann-fold domains"/>
    <property type="match status" value="1"/>
</dbReference>
<dbReference type="HOGENOM" id="CLU_019796_1_0_1"/>
<keyword evidence="2" id="KW-0520">NAD</keyword>
<feature type="domain" description="D-isomer specific 2-hydroxyacid dehydrogenase NAD-binding" evidence="3">
    <location>
        <begin position="106"/>
        <end position="299"/>
    </location>
</feature>
<evidence type="ECO:0000256" key="2">
    <source>
        <dbReference type="ARBA" id="ARBA00023027"/>
    </source>
</evidence>
<proteinExistence type="predicted"/>
<dbReference type="InterPro" id="IPR006140">
    <property type="entry name" value="D-isomer_DH_NAD-bd"/>
</dbReference>
<keyword evidence="1" id="KW-0560">Oxidoreductase</keyword>
<sequence length="340" mass="36467">MPRPAVLVVSQIAGLRAAFEARGLAGPWIRWTETGEDPALQLQSCDVLVGEPALLAPLVASAPRLAWLQSTFAGCNQLLDVPRRDYTVTRLAGCFGPDMGEYCTLHILALERQYEEQRRMQSRAEWAASRASAGFTYRRLSSLTLGVLGLGDIGSEIARVAHHGLRMKVIGCRRDPTPRDTDASAGVSRVLGMDGLAELFASADYIVSVLPSTPATRGLIDGSVLSAAAASRRDGAQPPTKPPVLINVGRGDVIGESTALEALERGWLGHFVSDVFAPEPLREESPLWAHPKATVTSHNSAVTQPEDVAAAFADNLERFERGGVEALREGGATFDWEAGY</sequence>
<reference evidence="5" key="1">
    <citation type="journal article" date="2013" name="Nature">
        <title>Pan genome of the phytoplankton Emiliania underpins its global distribution.</title>
        <authorList>
            <person name="Read B.A."/>
            <person name="Kegel J."/>
            <person name="Klute M.J."/>
            <person name="Kuo A."/>
            <person name="Lefebvre S.C."/>
            <person name="Maumus F."/>
            <person name="Mayer C."/>
            <person name="Miller J."/>
            <person name="Monier A."/>
            <person name="Salamov A."/>
            <person name="Young J."/>
            <person name="Aguilar M."/>
            <person name="Claverie J.M."/>
            <person name="Frickenhaus S."/>
            <person name="Gonzalez K."/>
            <person name="Herman E.K."/>
            <person name="Lin Y.C."/>
            <person name="Napier J."/>
            <person name="Ogata H."/>
            <person name="Sarno A.F."/>
            <person name="Shmutz J."/>
            <person name="Schroeder D."/>
            <person name="de Vargas C."/>
            <person name="Verret F."/>
            <person name="von Dassow P."/>
            <person name="Valentin K."/>
            <person name="Van de Peer Y."/>
            <person name="Wheeler G."/>
            <person name="Dacks J.B."/>
            <person name="Delwiche C.F."/>
            <person name="Dyhrman S.T."/>
            <person name="Glockner G."/>
            <person name="John U."/>
            <person name="Richards T."/>
            <person name="Worden A.Z."/>
            <person name="Zhang X."/>
            <person name="Grigoriev I.V."/>
            <person name="Allen A.E."/>
            <person name="Bidle K."/>
            <person name="Borodovsky M."/>
            <person name="Bowler C."/>
            <person name="Brownlee C."/>
            <person name="Cock J.M."/>
            <person name="Elias M."/>
            <person name="Gladyshev V.N."/>
            <person name="Groth M."/>
            <person name="Guda C."/>
            <person name="Hadaegh A."/>
            <person name="Iglesias-Rodriguez M.D."/>
            <person name="Jenkins J."/>
            <person name="Jones B.M."/>
            <person name="Lawson T."/>
            <person name="Leese F."/>
            <person name="Lindquist E."/>
            <person name="Lobanov A."/>
            <person name="Lomsadze A."/>
            <person name="Malik S.B."/>
            <person name="Marsh M.E."/>
            <person name="Mackinder L."/>
            <person name="Mock T."/>
            <person name="Mueller-Roeber B."/>
            <person name="Pagarete A."/>
            <person name="Parker M."/>
            <person name="Probert I."/>
            <person name="Quesneville H."/>
            <person name="Raines C."/>
            <person name="Rensing S.A."/>
            <person name="Riano-Pachon D.M."/>
            <person name="Richier S."/>
            <person name="Rokitta S."/>
            <person name="Shiraiwa Y."/>
            <person name="Soanes D.M."/>
            <person name="van der Giezen M."/>
            <person name="Wahlund T.M."/>
            <person name="Williams B."/>
            <person name="Wilson W."/>
            <person name="Wolfe G."/>
            <person name="Wurch L.L."/>
        </authorList>
    </citation>
    <scope>NUCLEOTIDE SEQUENCE</scope>
</reference>
<dbReference type="GO" id="GO:0051287">
    <property type="term" value="F:NAD binding"/>
    <property type="evidence" value="ECO:0007669"/>
    <property type="project" value="InterPro"/>
</dbReference>
<dbReference type="CDD" id="cd05300">
    <property type="entry name" value="2-Hacid_dh_1"/>
    <property type="match status" value="1"/>
</dbReference>
<organism evidence="4 5">
    <name type="scientific">Emiliania huxleyi (strain CCMP1516)</name>
    <dbReference type="NCBI Taxonomy" id="280463"/>
    <lineage>
        <taxon>Eukaryota</taxon>
        <taxon>Haptista</taxon>
        <taxon>Haptophyta</taxon>
        <taxon>Prymnesiophyceae</taxon>
        <taxon>Isochrysidales</taxon>
        <taxon>Noelaerhabdaceae</taxon>
        <taxon>Emiliania</taxon>
    </lineage>
</organism>
<dbReference type="PANTHER" id="PTHR43333:SF1">
    <property type="entry name" value="D-ISOMER SPECIFIC 2-HYDROXYACID DEHYDROGENASE NAD-BINDING DOMAIN-CONTAINING PROTEIN"/>
    <property type="match status" value="1"/>
</dbReference>
<evidence type="ECO:0000313" key="5">
    <source>
        <dbReference type="Proteomes" id="UP000013827"/>
    </source>
</evidence>
<dbReference type="PaxDb" id="2903-EOD17723"/>
<dbReference type="Gene3D" id="3.40.50.720">
    <property type="entry name" value="NAD(P)-binding Rossmann-like Domain"/>
    <property type="match status" value="2"/>
</dbReference>
<evidence type="ECO:0000313" key="4">
    <source>
        <dbReference type="EnsemblProtists" id="EOD17723"/>
    </source>
</evidence>
<dbReference type="EnsemblProtists" id="EOD17723">
    <property type="protein sequence ID" value="EOD17723"/>
    <property type="gene ID" value="EMIHUDRAFT_209658"/>
</dbReference>
<dbReference type="Proteomes" id="UP000013827">
    <property type="component" value="Unassembled WGS sequence"/>
</dbReference>
<dbReference type="PANTHER" id="PTHR43333">
    <property type="entry name" value="2-HACID_DH_C DOMAIN-CONTAINING PROTEIN"/>
    <property type="match status" value="1"/>
</dbReference>
<dbReference type="GO" id="GO:0016491">
    <property type="term" value="F:oxidoreductase activity"/>
    <property type="evidence" value="ECO:0007669"/>
    <property type="project" value="UniProtKB-KW"/>
</dbReference>
<protein>
    <recommendedName>
        <fullName evidence="3">D-isomer specific 2-hydroxyacid dehydrogenase NAD-binding domain-containing protein</fullName>
    </recommendedName>
</protein>
<keyword evidence="5" id="KW-1185">Reference proteome</keyword>
<dbReference type="OMA" id="WHHGTDK"/>
<name>A0A0D3J2I8_EMIH1</name>
<accession>A0A0D3J2I8</accession>